<evidence type="ECO:0000259" key="1">
    <source>
        <dbReference type="Pfam" id="PF04326"/>
    </source>
</evidence>
<dbReference type="Gene3D" id="3.30.950.30">
    <property type="entry name" value="Schlafen, AAA domain"/>
    <property type="match status" value="1"/>
</dbReference>
<dbReference type="EMBL" id="JAINVV010000005">
    <property type="protein sequence ID" value="MBY8823240.1"/>
    <property type="molecule type" value="Genomic_DNA"/>
</dbReference>
<protein>
    <submittedName>
        <fullName evidence="2">ATP-binding protein</fullName>
    </submittedName>
</protein>
<dbReference type="Pfam" id="PF04326">
    <property type="entry name" value="SLFN_AlbA_2"/>
    <property type="match status" value="1"/>
</dbReference>
<feature type="domain" description="Schlafen AlbA-2" evidence="1">
    <location>
        <begin position="26"/>
        <end position="154"/>
    </location>
</feature>
<dbReference type="GO" id="GO:0005524">
    <property type="term" value="F:ATP binding"/>
    <property type="evidence" value="ECO:0007669"/>
    <property type="project" value="UniProtKB-KW"/>
</dbReference>
<evidence type="ECO:0000313" key="2">
    <source>
        <dbReference type="EMBL" id="MBY8823240.1"/>
    </source>
</evidence>
<dbReference type="RefSeq" id="WP_222990357.1">
    <property type="nucleotide sequence ID" value="NZ_JAINVV010000005.1"/>
</dbReference>
<keyword evidence="2" id="KW-0547">Nucleotide-binding</keyword>
<name>A0ABS7PPJ2_9SPHN</name>
<accession>A0ABS7PPJ2</accession>
<keyword evidence="3" id="KW-1185">Reference proteome</keyword>
<organism evidence="2 3">
    <name type="scientific">Sphingomonas colocasiae</name>
    <dbReference type="NCBI Taxonomy" id="1848973"/>
    <lineage>
        <taxon>Bacteria</taxon>
        <taxon>Pseudomonadati</taxon>
        <taxon>Pseudomonadota</taxon>
        <taxon>Alphaproteobacteria</taxon>
        <taxon>Sphingomonadales</taxon>
        <taxon>Sphingomonadaceae</taxon>
        <taxon>Sphingomonas</taxon>
    </lineage>
</organism>
<dbReference type="InterPro" id="IPR038461">
    <property type="entry name" value="Schlafen_AlbA_2_dom_sf"/>
</dbReference>
<reference evidence="2 3" key="1">
    <citation type="submission" date="2021-08" db="EMBL/GenBank/DDBJ databases">
        <authorList>
            <person name="Tuo L."/>
        </authorList>
    </citation>
    <scope>NUCLEOTIDE SEQUENCE [LARGE SCALE GENOMIC DNA]</scope>
    <source>
        <strain evidence="2 3">JCM 31229</strain>
    </source>
</reference>
<proteinExistence type="predicted"/>
<sequence length="391" mass="43532">MKLFEKTLDDLSAEDFGALVETRIPEGRQLEFKRDHYGRTDEARREFAADVSAFANAQGGYLFVGIAEENGVASAIPGVEAPDPDALVRAVVESLRTSIEPPIPGLRVRWIEIATGRGVLAIQVDRSWNAPHRVTVAKDNRFFLRDENGKHPMSVTELRRAFLFASEVEERIRHFRQDRLELLTANEGPLAIRQDGPAIVLHLVPQASFTENVQLAFEDQRPGLFPMGSGGGNRMHSLDGLVSYSGHEERFETVRAFTTLFRNAIVEAVASVGTIRNGERSTINLKGMEFDTMPAVSRALKELTHYAVPPPYYLMISLTGVRGLCAPADDWGTTLAYPHLSDRILLPELLIDDVGDRNPPHTLLRPLFDLLWNAFGQAGSPSYDRDGNYLR</sequence>
<gene>
    <name evidence="2" type="ORF">K7G82_13120</name>
</gene>
<dbReference type="PANTHER" id="PTHR30595">
    <property type="entry name" value="GLPR-RELATED TRANSCRIPTIONAL REPRESSOR"/>
    <property type="match status" value="1"/>
</dbReference>
<dbReference type="InterPro" id="IPR007421">
    <property type="entry name" value="Schlafen_AlbA_2_dom"/>
</dbReference>
<dbReference type="PANTHER" id="PTHR30595:SF6">
    <property type="entry name" value="SCHLAFEN ALBA-2 DOMAIN-CONTAINING PROTEIN"/>
    <property type="match status" value="1"/>
</dbReference>
<dbReference type="Proteomes" id="UP000706039">
    <property type="component" value="Unassembled WGS sequence"/>
</dbReference>
<keyword evidence="2" id="KW-0067">ATP-binding</keyword>
<evidence type="ECO:0000313" key="3">
    <source>
        <dbReference type="Proteomes" id="UP000706039"/>
    </source>
</evidence>
<comment type="caution">
    <text evidence="2">The sequence shown here is derived from an EMBL/GenBank/DDBJ whole genome shotgun (WGS) entry which is preliminary data.</text>
</comment>